<feature type="region of interest" description="Disordered" evidence="6">
    <location>
        <begin position="374"/>
        <end position="425"/>
    </location>
</feature>
<evidence type="ECO:0000256" key="2">
    <source>
        <dbReference type="ARBA" id="ARBA00022771"/>
    </source>
</evidence>
<name>A0A8S1RCL3_9CILI</name>
<keyword evidence="10" id="KW-1185">Reference proteome</keyword>
<dbReference type="SMART" id="SM00336">
    <property type="entry name" value="BBOX"/>
    <property type="match status" value="1"/>
</dbReference>
<dbReference type="Proteomes" id="UP000692954">
    <property type="component" value="Unassembled WGS sequence"/>
</dbReference>
<evidence type="ECO:0000313" key="9">
    <source>
        <dbReference type="EMBL" id="CAD8124749.1"/>
    </source>
</evidence>
<proteinExistence type="predicted"/>
<keyword evidence="5" id="KW-0175">Coiled coil</keyword>
<evidence type="ECO:0000256" key="4">
    <source>
        <dbReference type="PROSITE-ProRule" id="PRU00024"/>
    </source>
</evidence>
<feature type="compositionally biased region" description="Low complexity" evidence="6">
    <location>
        <begin position="378"/>
        <end position="393"/>
    </location>
</feature>
<dbReference type="OrthoDB" id="303141at2759"/>
<accession>A0A8S1RCL3</accession>
<dbReference type="PROSITE" id="PS50119">
    <property type="entry name" value="ZF_BBOX"/>
    <property type="match status" value="1"/>
</dbReference>
<evidence type="ECO:0000256" key="1">
    <source>
        <dbReference type="ARBA" id="ARBA00022723"/>
    </source>
</evidence>
<dbReference type="EMBL" id="CAJJDN010000153">
    <property type="protein sequence ID" value="CAD8124749.1"/>
    <property type="molecule type" value="Genomic_DNA"/>
</dbReference>
<evidence type="ECO:0008006" key="11">
    <source>
        <dbReference type="Google" id="ProtNLM"/>
    </source>
</evidence>
<evidence type="ECO:0000256" key="5">
    <source>
        <dbReference type="SAM" id="Coils"/>
    </source>
</evidence>
<dbReference type="GO" id="GO:0008270">
    <property type="term" value="F:zinc ion binding"/>
    <property type="evidence" value="ECO:0007669"/>
    <property type="project" value="UniProtKB-KW"/>
</dbReference>
<keyword evidence="3" id="KW-0862">Zinc</keyword>
<dbReference type="AlphaFoldDB" id="A0A8S1RCL3"/>
<dbReference type="InterPro" id="IPR000315">
    <property type="entry name" value="Znf_B-box"/>
</dbReference>
<gene>
    <name evidence="9" type="ORF">PSON_ATCC_30995.1.T1530086</name>
</gene>
<feature type="coiled-coil region" evidence="5">
    <location>
        <begin position="205"/>
        <end position="232"/>
    </location>
</feature>
<dbReference type="PROSITE" id="PS50089">
    <property type="entry name" value="ZF_RING_2"/>
    <property type="match status" value="1"/>
</dbReference>
<dbReference type="PANTHER" id="PTHR24103">
    <property type="entry name" value="E3 UBIQUITIN-PROTEIN LIGASE TRIM"/>
    <property type="match status" value="1"/>
</dbReference>
<keyword evidence="2 4" id="KW-0863">Zinc-finger</keyword>
<dbReference type="InterPro" id="IPR050143">
    <property type="entry name" value="TRIM/RBCC"/>
</dbReference>
<organism evidence="9 10">
    <name type="scientific">Paramecium sonneborni</name>
    <dbReference type="NCBI Taxonomy" id="65129"/>
    <lineage>
        <taxon>Eukaryota</taxon>
        <taxon>Sar</taxon>
        <taxon>Alveolata</taxon>
        <taxon>Ciliophora</taxon>
        <taxon>Intramacronucleata</taxon>
        <taxon>Oligohymenophorea</taxon>
        <taxon>Peniculida</taxon>
        <taxon>Parameciidae</taxon>
        <taxon>Paramecium</taxon>
    </lineage>
</organism>
<evidence type="ECO:0000256" key="3">
    <source>
        <dbReference type="ARBA" id="ARBA00022833"/>
    </source>
</evidence>
<dbReference type="InterPro" id="IPR001841">
    <property type="entry name" value="Znf_RING"/>
</dbReference>
<evidence type="ECO:0000259" key="7">
    <source>
        <dbReference type="PROSITE" id="PS50089"/>
    </source>
</evidence>
<reference evidence="9" key="1">
    <citation type="submission" date="2021-01" db="EMBL/GenBank/DDBJ databases">
        <authorList>
            <consortium name="Genoscope - CEA"/>
            <person name="William W."/>
        </authorList>
    </citation>
    <scope>NUCLEOTIDE SEQUENCE</scope>
</reference>
<comment type="caution">
    <text evidence="9">The sequence shown here is derived from an EMBL/GenBank/DDBJ whole genome shotgun (WGS) entry which is preliminary data.</text>
</comment>
<evidence type="ECO:0000313" key="10">
    <source>
        <dbReference type="Proteomes" id="UP000692954"/>
    </source>
</evidence>
<dbReference type="InterPro" id="IPR017907">
    <property type="entry name" value="Znf_RING_CS"/>
</dbReference>
<dbReference type="SMART" id="SM00184">
    <property type="entry name" value="RING"/>
    <property type="match status" value="1"/>
</dbReference>
<sequence>MHQELNCPRCENSFDIYERTPQMLPKCGHSMCMQCLREQTKIICPEDGIVQPQDLNLYPINQAILKIINKSSLKNSHIDSTELGETVRLSKCENFFEVMESTSICKEHNKRIELVCLEDHNKICVNCALFGGHKHHNVRNIDEVISEIQQSLEETVHLMQQIQSKIKSLKQPIINKKIRDQIRVCIKQQQTLAEDQFKEMITQLMMKQRKVVEEIEQKYKQVEDQLIKREQQYVNQVIEKADLWMLASQERINQFASLTEKGEISFFLLQKDTSNSQAKQIIEELEEFMKKFLIRLQEVTQGQIIPQVPLTKELMGNFEYNYPQVQQSFFDDPNILRDMSMIDSSFLKDIDDKPPHNEFLTHNLLNPQPLYQSQTALQSQPSSNNISQNAISPNHEKKLSQNDTLVSPKLKRQSSMSPKRPTKKKFNTKVESILLNCNGDTLDLSQQDLGDDGMILLEESIKNKKFKILKLMRNKISDTGASKLLELHCQILHLQSNVITERFLDQIQQLIQKQTQIHIKTIYLGQNLMNQFRVKKKIEDLKKLGITIQI</sequence>
<feature type="domain" description="RING-type" evidence="7">
    <location>
        <begin position="7"/>
        <end position="47"/>
    </location>
</feature>
<dbReference type="CDD" id="cd19756">
    <property type="entry name" value="Bbox2"/>
    <property type="match status" value="1"/>
</dbReference>
<protein>
    <recommendedName>
        <fullName evidence="11">RING-type domain-containing protein</fullName>
    </recommendedName>
</protein>
<keyword evidence="1" id="KW-0479">Metal-binding</keyword>
<evidence type="ECO:0000259" key="8">
    <source>
        <dbReference type="PROSITE" id="PS50119"/>
    </source>
</evidence>
<evidence type="ECO:0000256" key="6">
    <source>
        <dbReference type="SAM" id="MobiDB-lite"/>
    </source>
</evidence>
<feature type="domain" description="B box-type" evidence="8">
    <location>
        <begin position="100"/>
        <end position="141"/>
    </location>
</feature>
<dbReference type="Pfam" id="PF00643">
    <property type="entry name" value="zf-B_box"/>
    <property type="match status" value="1"/>
</dbReference>
<dbReference type="PROSITE" id="PS00518">
    <property type="entry name" value="ZF_RING_1"/>
    <property type="match status" value="1"/>
</dbReference>